<organism evidence="1 2">
    <name type="scientific">Caenorhabditis japonica</name>
    <dbReference type="NCBI Taxonomy" id="281687"/>
    <lineage>
        <taxon>Eukaryota</taxon>
        <taxon>Metazoa</taxon>
        <taxon>Ecdysozoa</taxon>
        <taxon>Nematoda</taxon>
        <taxon>Chromadorea</taxon>
        <taxon>Rhabditida</taxon>
        <taxon>Rhabditina</taxon>
        <taxon>Rhabditomorpha</taxon>
        <taxon>Rhabditoidea</taxon>
        <taxon>Rhabditidae</taxon>
        <taxon>Peloderinae</taxon>
        <taxon>Caenorhabditis</taxon>
    </lineage>
</organism>
<dbReference type="Proteomes" id="UP000005237">
    <property type="component" value="Unassembled WGS sequence"/>
</dbReference>
<dbReference type="EnsemblMetazoa" id="CJA19644.1">
    <property type="protein sequence ID" value="CJA19644.1"/>
    <property type="gene ID" value="WBGene00175215"/>
</dbReference>
<name>A0A8R1E262_CAEJA</name>
<reference evidence="2" key="1">
    <citation type="submission" date="2010-08" db="EMBL/GenBank/DDBJ databases">
        <authorList>
            <consortium name="Caenorhabditis japonica Sequencing Consortium"/>
            <person name="Wilson R.K."/>
        </authorList>
    </citation>
    <scope>NUCLEOTIDE SEQUENCE [LARGE SCALE GENOMIC DNA]</scope>
    <source>
        <strain evidence="2">DF5081</strain>
    </source>
</reference>
<sequence>MSSSSLNVLSTSTTVGGAPVPVDGECDGPCKRVYPSNLLNTIGSIGVSVFRWVQLTYPMGSLILKVL</sequence>
<dbReference type="AlphaFoldDB" id="A0A8R1E262"/>
<proteinExistence type="predicted"/>
<reference evidence="1" key="2">
    <citation type="submission" date="2022-06" db="UniProtKB">
        <authorList>
            <consortium name="EnsemblMetazoa"/>
        </authorList>
    </citation>
    <scope>IDENTIFICATION</scope>
    <source>
        <strain evidence="1">DF5081</strain>
    </source>
</reference>
<protein>
    <submittedName>
        <fullName evidence="1">Uncharacterized protein</fullName>
    </submittedName>
</protein>
<evidence type="ECO:0000313" key="2">
    <source>
        <dbReference type="Proteomes" id="UP000005237"/>
    </source>
</evidence>
<evidence type="ECO:0000313" key="1">
    <source>
        <dbReference type="EnsemblMetazoa" id="CJA19644.1"/>
    </source>
</evidence>
<accession>A0A8R1E262</accession>
<keyword evidence="2" id="KW-1185">Reference proteome</keyword>